<name>A0A0F9LAR6_9ZZZZ</name>
<reference evidence="1" key="1">
    <citation type="journal article" date="2015" name="Nature">
        <title>Complex archaea that bridge the gap between prokaryotes and eukaryotes.</title>
        <authorList>
            <person name="Spang A."/>
            <person name="Saw J.H."/>
            <person name="Jorgensen S.L."/>
            <person name="Zaremba-Niedzwiedzka K."/>
            <person name="Martijn J."/>
            <person name="Lind A.E."/>
            <person name="van Eijk R."/>
            <person name="Schleper C."/>
            <person name="Guy L."/>
            <person name="Ettema T.J."/>
        </authorList>
    </citation>
    <scope>NUCLEOTIDE SEQUENCE</scope>
</reference>
<proteinExistence type="predicted"/>
<evidence type="ECO:0000313" key="1">
    <source>
        <dbReference type="EMBL" id="KKM91959.1"/>
    </source>
</evidence>
<protein>
    <submittedName>
        <fullName evidence="1">Uncharacterized protein</fullName>
    </submittedName>
</protein>
<comment type="caution">
    <text evidence="1">The sequence shown here is derived from an EMBL/GenBank/DDBJ whole genome shotgun (WGS) entry which is preliminary data.</text>
</comment>
<dbReference type="EMBL" id="LAZR01006461">
    <property type="protein sequence ID" value="KKM91959.1"/>
    <property type="molecule type" value="Genomic_DNA"/>
</dbReference>
<dbReference type="AlphaFoldDB" id="A0A0F9LAR6"/>
<sequence length="155" mass="15964">MTALSTANGVNSTKLAALNANTGSLSDLIDGANEWGTKLRVLFDKYTVPSGDTISSTGVLTMGTLPKGARVLFFHFTQDAAGEAAVGTIKIATVDAAGSNVLTDMTSATKQLVPANDTFAITPLTVESAVTITFATQDVDAGTILTLATCYLIED</sequence>
<accession>A0A0F9LAR6</accession>
<gene>
    <name evidence="1" type="ORF">LCGC14_1223280</name>
</gene>
<organism evidence="1">
    <name type="scientific">marine sediment metagenome</name>
    <dbReference type="NCBI Taxonomy" id="412755"/>
    <lineage>
        <taxon>unclassified sequences</taxon>
        <taxon>metagenomes</taxon>
        <taxon>ecological metagenomes</taxon>
    </lineage>
</organism>